<evidence type="ECO:0000256" key="6">
    <source>
        <dbReference type="ARBA" id="ARBA00023180"/>
    </source>
</evidence>
<sequence>MDGQLNVQVRPNRPIVRIDPQFLIGRIRHLSPPLITCFVSASASWNCSFSVPHDGTTERGDPPTKDRKPTDKKFFSIFSFATCGGYSGQTSLKLSCNKTENLTITASFGYPFRLNNVKFAEYKEGFCGSTLKEWHLSGDFSSSAEFYVTIAVLAFLYCIGALVLYLGFRHLYQNPSKLPLIDFIITVIFAFMWLCSPGLESRMGSLNISVAFGFLNLILWAGNAWFAYKETNLHTPPQPDNPEQGPPPSSMSIGSRFNGRHVLTQHKDLNPRYCKLYVLRLKSLQSCWSMSSPPTAIEKTVVVYYRFYFTCCIALNMHHAVDRSICSANAAVWFGSHACHGSSCTAGKK</sequence>
<name>A0ABN9LG29_9NEOB</name>
<evidence type="ECO:0000313" key="11">
    <source>
        <dbReference type="Proteomes" id="UP001176940"/>
    </source>
</evidence>
<accession>A0ABN9LG29</accession>
<dbReference type="PANTHER" id="PTHR10306:SF9">
    <property type="entry name" value="SYNAPTOPHYSIN-LIKE PROTEIN 1"/>
    <property type="match status" value="1"/>
</dbReference>
<organism evidence="10 11">
    <name type="scientific">Ranitomeya imitator</name>
    <name type="common">mimic poison frog</name>
    <dbReference type="NCBI Taxonomy" id="111125"/>
    <lineage>
        <taxon>Eukaryota</taxon>
        <taxon>Metazoa</taxon>
        <taxon>Chordata</taxon>
        <taxon>Craniata</taxon>
        <taxon>Vertebrata</taxon>
        <taxon>Euteleostomi</taxon>
        <taxon>Amphibia</taxon>
        <taxon>Batrachia</taxon>
        <taxon>Anura</taxon>
        <taxon>Neobatrachia</taxon>
        <taxon>Hyloidea</taxon>
        <taxon>Dendrobatidae</taxon>
        <taxon>Dendrobatinae</taxon>
        <taxon>Ranitomeya</taxon>
    </lineage>
</organism>
<comment type="caution">
    <text evidence="10">The sequence shown here is derived from an EMBL/GenBank/DDBJ whole genome shotgun (WGS) entry which is preliminary data.</text>
</comment>
<keyword evidence="3 7" id="KW-0812">Transmembrane</keyword>
<feature type="transmembrane region" description="Helical" evidence="8">
    <location>
        <begin position="146"/>
        <end position="168"/>
    </location>
</feature>
<feature type="domain" description="MARVEL" evidence="9">
    <location>
        <begin position="60"/>
        <end position="232"/>
    </location>
</feature>
<dbReference type="EMBL" id="CAUEEQ010016148">
    <property type="protein sequence ID" value="CAJ0940042.1"/>
    <property type="molecule type" value="Genomic_DNA"/>
</dbReference>
<dbReference type="InterPro" id="IPR008253">
    <property type="entry name" value="Marvel"/>
</dbReference>
<feature type="transmembrane region" description="Helical" evidence="8">
    <location>
        <begin position="180"/>
        <end position="199"/>
    </location>
</feature>
<feature type="transmembrane region" description="Helical" evidence="8">
    <location>
        <begin position="205"/>
        <end position="228"/>
    </location>
</feature>
<keyword evidence="5 7" id="KW-0472">Membrane</keyword>
<evidence type="ECO:0000256" key="4">
    <source>
        <dbReference type="ARBA" id="ARBA00022989"/>
    </source>
</evidence>
<dbReference type="InterPro" id="IPR001285">
    <property type="entry name" value="Synaptophysin/porin"/>
</dbReference>
<evidence type="ECO:0000256" key="2">
    <source>
        <dbReference type="ARBA" id="ARBA00006476"/>
    </source>
</evidence>
<evidence type="ECO:0000256" key="8">
    <source>
        <dbReference type="SAM" id="Phobius"/>
    </source>
</evidence>
<dbReference type="PROSITE" id="PS51225">
    <property type="entry name" value="MARVEL"/>
    <property type="match status" value="1"/>
</dbReference>
<dbReference type="PANTHER" id="PTHR10306">
    <property type="entry name" value="SYNAPTOPHYSIN"/>
    <property type="match status" value="1"/>
</dbReference>
<gene>
    <name evidence="10" type="ORF">RIMI_LOCUS8219898</name>
</gene>
<protein>
    <recommendedName>
        <fullName evidence="9">MARVEL domain-containing protein</fullName>
    </recommendedName>
</protein>
<evidence type="ECO:0000256" key="5">
    <source>
        <dbReference type="ARBA" id="ARBA00023136"/>
    </source>
</evidence>
<dbReference type="Pfam" id="PF01284">
    <property type="entry name" value="MARVEL"/>
    <property type="match status" value="1"/>
</dbReference>
<reference evidence="10" key="1">
    <citation type="submission" date="2023-07" db="EMBL/GenBank/DDBJ databases">
        <authorList>
            <person name="Stuckert A."/>
        </authorList>
    </citation>
    <scope>NUCLEOTIDE SEQUENCE</scope>
</reference>
<evidence type="ECO:0000259" key="9">
    <source>
        <dbReference type="PROSITE" id="PS51225"/>
    </source>
</evidence>
<evidence type="ECO:0000313" key="10">
    <source>
        <dbReference type="EMBL" id="CAJ0940042.1"/>
    </source>
</evidence>
<evidence type="ECO:0000256" key="7">
    <source>
        <dbReference type="PROSITE-ProRule" id="PRU00581"/>
    </source>
</evidence>
<evidence type="ECO:0000256" key="3">
    <source>
        <dbReference type="ARBA" id="ARBA00022692"/>
    </source>
</evidence>
<dbReference type="PRINTS" id="PR00220">
    <property type="entry name" value="SYNAPTOPHYSN"/>
</dbReference>
<proteinExistence type="inferred from homology"/>
<evidence type="ECO:0000256" key="1">
    <source>
        <dbReference type="ARBA" id="ARBA00004141"/>
    </source>
</evidence>
<keyword evidence="6" id="KW-0325">Glycoprotein</keyword>
<keyword evidence="11" id="KW-1185">Reference proteome</keyword>
<comment type="subcellular location">
    <subcellularLocation>
        <location evidence="1">Membrane</location>
        <topology evidence="1">Multi-pass membrane protein</topology>
    </subcellularLocation>
</comment>
<keyword evidence="4 8" id="KW-1133">Transmembrane helix</keyword>
<dbReference type="Proteomes" id="UP001176940">
    <property type="component" value="Unassembled WGS sequence"/>
</dbReference>
<comment type="similarity">
    <text evidence="2">Belongs to the synaptophysin/synaptobrevin family.</text>
</comment>